<evidence type="ECO:0000313" key="3">
    <source>
        <dbReference type="Proteomes" id="UP000242699"/>
    </source>
</evidence>
<dbReference type="AlphaFoldDB" id="A0A2T2X978"/>
<proteinExistence type="predicted"/>
<dbReference type="PIRSF" id="PIRSF037394">
    <property type="entry name" value="ABC_thiamine-permease_YkoE_prd"/>
    <property type="match status" value="1"/>
</dbReference>
<dbReference type="PROSITE" id="PS51257">
    <property type="entry name" value="PROKAR_LIPOPROTEIN"/>
    <property type="match status" value="1"/>
</dbReference>
<name>A0A2T2X978_9FIRM</name>
<evidence type="ECO:0000313" key="2">
    <source>
        <dbReference type="EMBL" id="PSR31007.1"/>
    </source>
</evidence>
<keyword evidence="1" id="KW-0472">Membrane</keyword>
<feature type="transmembrane region" description="Helical" evidence="1">
    <location>
        <begin position="112"/>
        <end position="132"/>
    </location>
</feature>
<keyword evidence="1" id="KW-1133">Transmembrane helix</keyword>
<reference evidence="2 3" key="1">
    <citation type="journal article" date="2014" name="BMC Genomics">
        <title>Comparison of environmental and isolate Sulfobacillus genomes reveals diverse carbon, sulfur, nitrogen, and hydrogen metabolisms.</title>
        <authorList>
            <person name="Justice N.B."/>
            <person name="Norman A."/>
            <person name="Brown C.T."/>
            <person name="Singh A."/>
            <person name="Thomas B.C."/>
            <person name="Banfield J.F."/>
        </authorList>
    </citation>
    <scope>NUCLEOTIDE SEQUENCE [LARGE SCALE GENOMIC DNA]</scope>
    <source>
        <strain evidence="2">AMDSBA1</strain>
    </source>
</reference>
<keyword evidence="1" id="KW-0812">Transmembrane</keyword>
<dbReference type="Pfam" id="PF09819">
    <property type="entry name" value="ABC_cobalt"/>
    <property type="match status" value="1"/>
</dbReference>
<evidence type="ECO:0000256" key="1">
    <source>
        <dbReference type="SAM" id="Phobius"/>
    </source>
</evidence>
<feature type="transmembrane region" description="Helical" evidence="1">
    <location>
        <begin position="7"/>
        <end position="25"/>
    </location>
</feature>
<accession>A0A2T2X978</accession>
<feature type="transmembrane region" description="Helical" evidence="1">
    <location>
        <begin position="144"/>
        <end position="162"/>
    </location>
</feature>
<dbReference type="InterPro" id="IPR017195">
    <property type="entry name" value="ABC_thiamin-permease_prd"/>
</dbReference>
<dbReference type="Proteomes" id="UP000242699">
    <property type="component" value="Unassembled WGS sequence"/>
</dbReference>
<dbReference type="EMBL" id="PXYT01000005">
    <property type="protein sequence ID" value="PSR31007.1"/>
    <property type="molecule type" value="Genomic_DNA"/>
</dbReference>
<organism evidence="2 3">
    <name type="scientific">Sulfobacillus benefaciens</name>
    <dbReference type="NCBI Taxonomy" id="453960"/>
    <lineage>
        <taxon>Bacteria</taxon>
        <taxon>Bacillati</taxon>
        <taxon>Bacillota</taxon>
        <taxon>Clostridia</taxon>
        <taxon>Eubacteriales</taxon>
        <taxon>Clostridiales Family XVII. Incertae Sedis</taxon>
        <taxon>Sulfobacillus</taxon>
    </lineage>
</organism>
<protein>
    <submittedName>
        <fullName evidence="2">ABC transporter permease</fullName>
    </submittedName>
</protein>
<gene>
    <name evidence="2" type="ORF">C7B43_03925</name>
</gene>
<sequence>MQWKLRDIVVTAVLATACGAIYLGWDLLYKFVPSGINPVVAAGFNGLWWIAAGIVPYIIRRPGAAVLAESIGGFVEFALGSPYGIQAFTIGIAQGLGVELGFMAGRYKKYNMGWMLFATALGGIGNYIYSYFYYGVNQYTELTQVGYLVVTMLSGAILSGLLSKWVGDAVKRTGVLRNFAISQTIGKAS</sequence>
<comment type="caution">
    <text evidence="2">The sequence shown here is derived from an EMBL/GenBank/DDBJ whole genome shotgun (WGS) entry which is preliminary data.</text>
</comment>
<feature type="transmembrane region" description="Helical" evidence="1">
    <location>
        <begin position="37"/>
        <end position="59"/>
    </location>
</feature>